<feature type="non-terminal residue" evidence="1">
    <location>
        <position position="1"/>
    </location>
</feature>
<proteinExistence type="predicted"/>
<keyword evidence="2" id="KW-1185">Reference proteome</keyword>
<gene>
    <name evidence="1" type="ORF">QNI22_40440</name>
</gene>
<dbReference type="AlphaFoldDB" id="A0AAE3UIB9"/>
<organism evidence="1 2">
    <name type="scientific">Xanthocytophaga agilis</name>
    <dbReference type="NCBI Taxonomy" id="3048010"/>
    <lineage>
        <taxon>Bacteria</taxon>
        <taxon>Pseudomonadati</taxon>
        <taxon>Bacteroidota</taxon>
        <taxon>Cytophagia</taxon>
        <taxon>Cytophagales</taxon>
        <taxon>Rhodocytophagaceae</taxon>
        <taxon>Xanthocytophaga</taxon>
    </lineage>
</organism>
<evidence type="ECO:0000313" key="2">
    <source>
        <dbReference type="Proteomes" id="UP001232063"/>
    </source>
</evidence>
<dbReference type="RefSeq" id="WP_314520326.1">
    <property type="nucleotide sequence ID" value="NZ_JASJOU010000059.1"/>
</dbReference>
<comment type="caution">
    <text evidence="1">The sequence shown here is derived from an EMBL/GenBank/DDBJ whole genome shotgun (WGS) entry which is preliminary data.</text>
</comment>
<accession>A0AAE3UIB9</accession>
<sequence>NAQSLYWVGDGGSWNDASHWSATSGGSGGAGVPTTSNAAIFDANSFATAGQTVTLTAGAICNSINWTGVDNNPTLDLAANLTVSGALATFADAMSVSGTATITFTSGAATTLNLSNTTKTFGNITFSANTARTITINSSTNSAITQTMGILTVGNNANLTINGNGSRVYGGLSFGNSVSFQLLTNSIVNGVTN</sequence>
<reference evidence="1" key="1">
    <citation type="submission" date="2023-05" db="EMBL/GenBank/DDBJ databases">
        <authorList>
            <person name="Zhang X."/>
        </authorList>
    </citation>
    <scope>NUCLEOTIDE SEQUENCE</scope>
    <source>
        <strain evidence="1">BD1B2-1</strain>
    </source>
</reference>
<dbReference type="EMBL" id="JASJOU010000059">
    <property type="protein sequence ID" value="MDJ1506968.1"/>
    <property type="molecule type" value="Genomic_DNA"/>
</dbReference>
<protein>
    <submittedName>
        <fullName evidence="1">Uncharacterized protein</fullName>
    </submittedName>
</protein>
<evidence type="ECO:0000313" key="1">
    <source>
        <dbReference type="EMBL" id="MDJ1506968.1"/>
    </source>
</evidence>
<feature type="non-terminal residue" evidence="1">
    <location>
        <position position="193"/>
    </location>
</feature>
<dbReference type="Proteomes" id="UP001232063">
    <property type="component" value="Unassembled WGS sequence"/>
</dbReference>
<name>A0AAE3UIB9_9BACT</name>